<feature type="compositionally biased region" description="Polar residues" evidence="8">
    <location>
        <begin position="1391"/>
        <end position="1409"/>
    </location>
</feature>
<dbReference type="GO" id="GO:0005634">
    <property type="term" value="C:nucleus"/>
    <property type="evidence" value="ECO:0007669"/>
    <property type="project" value="TreeGrafter"/>
</dbReference>
<feature type="region of interest" description="Disordered" evidence="8">
    <location>
        <begin position="783"/>
        <end position="828"/>
    </location>
</feature>
<dbReference type="PANTHER" id="PTHR24345">
    <property type="entry name" value="SERINE/THREONINE-PROTEIN KINASE PLK"/>
    <property type="match status" value="1"/>
</dbReference>
<evidence type="ECO:0000313" key="11">
    <source>
        <dbReference type="EMBL" id="EAR97756.2"/>
    </source>
</evidence>
<evidence type="ECO:0000259" key="9">
    <source>
        <dbReference type="PROSITE" id="PS50011"/>
    </source>
</evidence>
<dbReference type="SUPFAM" id="SSF56112">
    <property type="entry name" value="Protein kinase-like (PK-like)"/>
    <property type="match status" value="1"/>
</dbReference>
<dbReference type="KEGG" id="tet:TTHERM_01046870"/>
<dbReference type="SMART" id="SM00220">
    <property type="entry name" value="S_TKc"/>
    <property type="match status" value="1"/>
</dbReference>
<feature type="compositionally biased region" description="Low complexity" evidence="8">
    <location>
        <begin position="1356"/>
        <end position="1368"/>
    </location>
</feature>
<evidence type="ECO:0000256" key="8">
    <source>
        <dbReference type="SAM" id="MobiDB-lite"/>
    </source>
</evidence>
<dbReference type="InterPro" id="IPR017441">
    <property type="entry name" value="Protein_kinase_ATP_BS"/>
</dbReference>
<dbReference type="Pfam" id="PF00069">
    <property type="entry name" value="Pkinase"/>
    <property type="match status" value="1"/>
</dbReference>
<keyword evidence="12" id="KW-1185">Reference proteome</keyword>
<sequence>MFSQEEAKEQNSDEQNQEINEQERNSLFNSLSAQLSDYIISHPIGSGAGSLVVKVKSIKTKKEYAIKVVDKQSQYYKSAYKRLKNEIEIHLDLKHKNIVKMIKSFEDSENLYLVMEYCEGGDLFHYLKHHKKLSETEAKRITYKLAEGLKYLHDKSIIHRDLKLGNVLLSSDHQVKICDFGLAVRLNGNEQEKNTICGTPNYISPEILNKQPYGMKIDCWSFGCILYALIVGHPPFQGQDIVQTLKKVTSQEQFFELPNNISDNLKDLLVNIINWNQDSRFTIDQILMHPFYEEMRQKSVKQRQEEEESLSFFNSIRSVKGEDQRINVHQNGVKKIDIKYQDNFFNQLEHKEGSMPKKSNSPTNIHERKNQMIYKNDQIAALKNNKIQNEDLNIMSNNLNQIQYKKQSQNNLVKQNDKQILNQKEINFARKNSPVDRFDVENQQNNMNKQKDDASHTVKVKEIHSHNQQLNIRKQSPTNQILNYDKDKIAIPERKSLTQQSQAINQNDVFKSPKLTSNQQEIKQTFINNIEKIKSNQPPVPQNQQQQNNSAITTYGGQEKRGVKSIVYNNSNNQNNINTNQNSNQYNIQNSITNNQINPTNNYKTVNSSNINNNYYSNTSQSQQFINGINHQHDIHSRTAANSNHDKYIKNTNNIRNNSPVNNNSYIERNQSPNTQNNHMSSSSVLNNGQQQSQHKNNSYSISQSKVIPLPKKVQTSFLQNLNSLTDVDRFSPPHNNTNSTNTTTNNYVNIQSEINNFPQPQTVSHNRTKNQVSFENKPIQAQVQNQTTQKVMQSSDQGFYKKNNNPPQSVQTNLQRNQSPQLHVGNKNTSDNLNYYLTKKDHPQCVEDQADKYEEIIHQRKNENKIINRENNIKRISSEQNISRVSTEYKNGSNDFNTQNKLNNQYNNNKINIDYTSNQLMNNNQQYKINQEYNQNKLSNDFSSNNNKMNNNYVSNKINTEYNTNKMINHDNPNRMSNEINKSNVDHYSNKNNSDFNKINVDYNSNKINYDPNKANIDYSSNNKINIEFNSNNKINNGYVSNKVTSEVNKYNYESNHNKYGNEQNQYKIKYEFSSPKMNTEQNTSRLNTDYKGTRLNTDFNNTRDNTECNTQRLNTEQNTARLTTEQYNPQRVISKNKAIMFSMDNLQGKLNMENANNRISVEQNINGRFNNEIMKTNNENLILKNGNAQNILNTNAHPKIIDKKQKSEVPLISQIANQPMRSSQVQLTQQQQQQNIPITFLNEDRDLYKKQEKFDKVKHFKNQTSDNANYSLNNTNNINGSNEYNKEFFNAQYQQQLQDQQEKMMNSKVNTYRNSQIFESQVGTQRVQQYSVQAVKSKSRIQSGLKTDVSDSETNSISNQNSTTNNLEYYESPRINTLNLMLSPERRIPTTNNSTAVKNNSQMKNLLSGNKDNSSCKNNSNNTSKYSRLSPLKVGRIPPSKITTQNGTIEITEGREFILQSIQKNITMVISPDGRDVTLIKQEEPLNKRQYTIDRLPEKYVQFYDYCKKICQTLQKNAQDKSAKVKLENEDGQFYLYENKFEGVFSNGFIVNYKLNSQNLEIQTNKYAPKIVFDLQKDLKHASKEMKTIVQKTQKIISIITSMKS</sequence>
<feature type="compositionally biased region" description="Polar residues" evidence="8">
    <location>
        <begin position="1078"/>
        <end position="1089"/>
    </location>
</feature>
<name>Q23ML0_TETTS</name>
<feature type="compositionally biased region" description="Polar residues" evidence="8">
    <location>
        <begin position="665"/>
        <end position="700"/>
    </location>
</feature>
<feature type="region of interest" description="Disordered" evidence="8">
    <location>
        <begin position="1346"/>
        <end position="1368"/>
    </location>
</feature>
<evidence type="ECO:0000313" key="12">
    <source>
        <dbReference type="Proteomes" id="UP000009168"/>
    </source>
</evidence>
<evidence type="ECO:0000256" key="1">
    <source>
        <dbReference type="ARBA" id="ARBA00011245"/>
    </source>
</evidence>
<evidence type="ECO:0000256" key="4">
    <source>
        <dbReference type="ARBA" id="ARBA00022741"/>
    </source>
</evidence>
<dbReference type="InterPro" id="IPR033699">
    <property type="entry name" value="POLO_box_Plk4_1"/>
</dbReference>
<dbReference type="PROSITE" id="PS00108">
    <property type="entry name" value="PROTEIN_KINASE_ST"/>
    <property type="match status" value="1"/>
</dbReference>
<evidence type="ECO:0000256" key="3">
    <source>
        <dbReference type="ARBA" id="ARBA00022679"/>
    </source>
</evidence>
<feature type="binding site" evidence="7">
    <location>
        <position position="67"/>
    </location>
    <ligand>
        <name>ATP</name>
        <dbReference type="ChEBI" id="CHEBI:30616"/>
    </ligand>
</feature>
<dbReference type="STRING" id="312017.Q23ML0"/>
<organism evidence="11 12">
    <name type="scientific">Tetrahymena thermophila (strain SB210)</name>
    <dbReference type="NCBI Taxonomy" id="312017"/>
    <lineage>
        <taxon>Eukaryota</taxon>
        <taxon>Sar</taxon>
        <taxon>Alveolata</taxon>
        <taxon>Ciliophora</taxon>
        <taxon>Intramacronucleata</taxon>
        <taxon>Oligohymenophorea</taxon>
        <taxon>Hymenostomatida</taxon>
        <taxon>Tetrahymenina</taxon>
        <taxon>Tetrahymenidae</taxon>
        <taxon>Tetrahymena</taxon>
    </lineage>
</organism>
<evidence type="ECO:0000256" key="5">
    <source>
        <dbReference type="ARBA" id="ARBA00022777"/>
    </source>
</evidence>
<feature type="compositionally biased region" description="Low complexity" evidence="8">
    <location>
        <begin position="1410"/>
        <end position="1429"/>
    </location>
</feature>
<reference evidence="12" key="1">
    <citation type="journal article" date="2006" name="PLoS Biol.">
        <title>Macronuclear genome sequence of the ciliate Tetrahymena thermophila, a model eukaryote.</title>
        <authorList>
            <person name="Eisen J.A."/>
            <person name="Coyne R.S."/>
            <person name="Wu M."/>
            <person name="Wu D."/>
            <person name="Thiagarajan M."/>
            <person name="Wortman J.R."/>
            <person name="Badger J.H."/>
            <person name="Ren Q."/>
            <person name="Amedeo P."/>
            <person name="Jones K.M."/>
            <person name="Tallon L.J."/>
            <person name="Delcher A.L."/>
            <person name="Salzberg S.L."/>
            <person name="Silva J.C."/>
            <person name="Haas B.J."/>
            <person name="Majoros W.H."/>
            <person name="Farzad M."/>
            <person name="Carlton J.M."/>
            <person name="Smith R.K. Jr."/>
            <person name="Garg J."/>
            <person name="Pearlman R.E."/>
            <person name="Karrer K.M."/>
            <person name="Sun L."/>
            <person name="Manning G."/>
            <person name="Elde N.C."/>
            <person name="Turkewitz A.P."/>
            <person name="Asai D.J."/>
            <person name="Wilkes D.E."/>
            <person name="Wang Y."/>
            <person name="Cai H."/>
            <person name="Collins K."/>
            <person name="Stewart B.A."/>
            <person name="Lee S.R."/>
            <person name="Wilamowska K."/>
            <person name="Weinberg Z."/>
            <person name="Ruzzo W.L."/>
            <person name="Wloga D."/>
            <person name="Gaertig J."/>
            <person name="Frankel J."/>
            <person name="Tsao C.-C."/>
            <person name="Gorovsky M.A."/>
            <person name="Keeling P.J."/>
            <person name="Waller R.F."/>
            <person name="Patron N.J."/>
            <person name="Cherry J.M."/>
            <person name="Stover N.A."/>
            <person name="Krieger C.J."/>
            <person name="del Toro C."/>
            <person name="Ryder H.F."/>
            <person name="Williamson S.C."/>
            <person name="Barbeau R.A."/>
            <person name="Hamilton E.P."/>
            <person name="Orias E."/>
        </authorList>
    </citation>
    <scope>NUCLEOTIDE SEQUENCE [LARGE SCALE GENOMIC DNA]</scope>
    <source>
        <strain evidence="12">SB210</strain>
    </source>
</reference>
<dbReference type="RefSeq" id="XP_001018001.2">
    <property type="nucleotide sequence ID" value="XM_001018001.2"/>
</dbReference>
<dbReference type="FunFam" id="3.30.200.20:FF:000042">
    <property type="entry name" value="Aurora kinase A"/>
    <property type="match status" value="1"/>
</dbReference>
<protein>
    <submittedName>
        <fullName evidence="11">Serine/Threonine kinase domain protein</fullName>
    </submittedName>
</protein>
<feature type="compositionally biased region" description="Polar residues" evidence="8">
    <location>
        <begin position="1096"/>
        <end position="1107"/>
    </location>
</feature>
<evidence type="ECO:0000259" key="10">
    <source>
        <dbReference type="PROSITE" id="PS51984"/>
    </source>
</evidence>
<accession>Q23ML0</accession>
<keyword evidence="5 11" id="KW-0418">Kinase</keyword>
<dbReference type="InParanoid" id="Q23ML0"/>
<feature type="region of interest" description="Disordered" evidence="8">
    <location>
        <begin position="649"/>
        <end position="700"/>
    </location>
</feature>
<gene>
    <name evidence="11" type="ORF">TTHERM_01046870</name>
</gene>
<feature type="compositionally biased region" description="Low complexity" evidence="8">
    <location>
        <begin position="651"/>
        <end position="664"/>
    </location>
</feature>
<keyword evidence="3" id="KW-0808">Transferase</keyword>
<feature type="region of interest" description="Disordered" evidence="8">
    <location>
        <begin position="1390"/>
        <end position="1443"/>
    </location>
</feature>
<dbReference type="GO" id="GO:0005524">
    <property type="term" value="F:ATP binding"/>
    <property type="evidence" value="ECO:0007669"/>
    <property type="project" value="UniProtKB-UniRule"/>
</dbReference>
<comment type="subunit">
    <text evidence="1">Monomer.</text>
</comment>
<dbReference type="PROSITE" id="PS50011">
    <property type="entry name" value="PROTEIN_KINASE_DOM"/>
    <property type="match status" value="1"/>
</dbReference>
<dbReference type="InterPro" id="IPR000719">
    <property type="entry name" value="Prot_kinase_dom"/>
</dbReference>
<dbReference type="InterPro" id="IPR008271">
    <property type="entry name" value="Ser/Thr_kinase_AS"/>
</dbReference>
<dbReference type="CDD" id="cd05117">
    <property type="entry name" value="STKc_CAMK"/>
    <property type="match status" value="1"/>
</dbReference>
<feature type="region of interest" description="Disordered" evidence="8">
    <location>
        <begin position="1078"/>
        <end position="1107"/>
    </location>
</feature>
<dbReference type="GeneID" id="7843820"/>
<dbReference type="EMBL" id="GG662659">
    <property type="protein sequence ID" value="EAR97756.2"/>
    <property type="molecule type" value="Genomic_DNA"/>
</dbReference>
<dbReference type="eggNOG" id="KOG0575">
    <property type="taxonomic scope" value="Eukaryota"/>
</dbReference>
<evidence type="ECO:0000256" key="7">
    <source>
        <dbReference type="PROSITE-ProRule" id="PRU10141"/>
    </source>
</evidence>
<proteinExistence type="predicted"/>
<dbReference type="GO" id="GO:0004674">
    <property type="term" value="F:protein serine/threonine kinase activity"/>
    <property type="evidence" value="ECO:0007669"/>
    <property type="project" value="UniProtKB-KW"/>
</dbReference>
<evidence type="ECO:0000256" key="2">
    <source>
        <dbReference type="ARBA" id="ARBA00022527"/>
    </source>
</evidence>
<keyword evidence="6 7" id="KW-0067">ATP-binding</keyword>
<feature type="domain" description="Protein kinase" evidence="9">
    <location>
        <begin position="38"/>
        <end position="292"/>
    </location>
</feature>
<dbReference type="FunFam" id="1.10.510.10:FF:000571">
    <property type="entry name" value="Maternal embryonic leucine zipper kinase"/>
    <property type="match status" value="1"/>
</dbReference>
<keyword evidence="4 7" id="KW-0547">Nucleotide-binding</keyword>
<dbReference type="PROSITE" id="PS51984">
    <property type="entry name" value="CPB1"/>
    <property type="match status" value="1"/>
</dbReference>
<dbReference type="PANTHER" id="PTHR24345:SF0">
    <property type="entry name" value="CELL CYCLE SERINE_THREONINE-PROTEIN KINASE CDC5_MSD2"/>
    <property type="match status" value="1"/>
</dbReference>
<dbReference type="InterPro" id="IPR011009">
    <property type="entry name" value="Kinase-like_dom_sf"/>
</dbReference>
<keyword evidence="2" id="KW-0723">Serine/threonine-protein kinase</keyword>
<dbReference type="PROSITE" id="PS00107">
    <property type="entry name" value="PROTEIN_KINASE_ATP"/>
    <property type="match status" value="1"/>
</dbReference>
<dbReference type="Proteomes" id="UP000009168">
    <property type="component" value="Unassembled WGS sequence"/>
</dbReference>
<evidence type="ECO:0000256" key="6">
    <source>
        <dbReference type="ARBA" id="ARBA00022840"/>
    </source>
</evidence>
<feature type="domain" description="Cryptic POLO box 1 (CPB1)" evidence="10">
    <location>
        <begin position="1426"/>
        <end position="1519"/>
    </location>
</feature>
<dbReference type="HOGENOM" id="CLU_245569_0_0_1"/>
<dbReference type="Gene3D" id="1.10.510.10">
    <property type="entry name" value="Transferase(Phosphotransferase) domain 1"/>
    <property type="match status" value="1"/>
</dbReference>